<dbReference type="InterPro" id="IPR025447">
    <property type="entry name" value="DUF4192"/>
</dbReference>
<comment type="caution">
    <text evidence="1">The sequence shown here is derived from an EMBL/GenBank/DDBJ whole genome shotgun (WGS) entry which is preliminary data.</text>
</comment>
<name>A0A495X9I2_9PSEU</name>
<organism evidence="1 2">
    <name type="scientific">Saccharothrix variisporea</name>
    <dbReference type="NCBI Taxonomy" id="543527"/>
    <lineage>
        <taxon>Bacteria</taxon>
        <taxon>Bacillati</taxon>
        <taxon>Actinomycetota</taxon>
        <taxon>Actinomycetes</taxon>
        <taxon>Pseudonocardiales</taxon>
        <taxon>Pseudonocardiaceae</taxon>
        <taxon>Saccharothrix</taxon>
    </lineage>
</organism>
<protein>
    <submittedName>
        <fullName evidence="1">Uncharacterized protein DUF4192</fullName>
    </submittedName>
</protein>
<evidence type="ECO:0000313" key="2">
    <source>
        <dbReference type="Proteomes" id="UP000272729"/>
    </source>
</evidence>
<proteinExistence type="predicted"/>
<sequence>MSTADYEQVSDPGHFIAAIPHLLGFHPTDSLVLVVTNDETGVVATALRTDLPPAVDEAEFVEHLVEEVHRAPANTVHLVAVATATTERRPAEPPFKPLLLQLVRRLREDDITVGSVNWASTITAGAPWRTYETAEHGVVPDPNSTVFTAKCTYAGLITHASREDMARTVAPHASPEILHVRAKRLDRLLRDNVEPNPHSIYDAITRAQRNQLHLDDDQIIQMGWALTFHSIRDNFVRLCIDRRARAAQHVWLTLMRELPAPWRAEPAALFAICAYAQGDGPLAGAALDSALESNPSRNLSALTNGFLRNGMAPDEFRGVLERLQEPPGY</sequence>
<dbReference type="EMBL" id="RBXR01000001">
    <property type="protein sequence ID" value="RKT69524.1"/>
    <property type="molecule type" value="Genomic_DNA"/>
</dbReference>
<dbReference type="Proteomes" id="UP000272729">
    <property type="component" value="Unassembled WGS sequence"/>
</dbReference>
<dbReference type="AlphaFoldDB" id="A0A495X9I2"/>
<dbReference type="Pfam" id="PF13830">
    <property type="entry name" value="DUF4192"/>
    <property type="match status" value="1"/>
</dbReference>
<reference evidence="1 2" key="1">
    <citation type="submission" date="2018-10" db="EMBL/GenBank/DDBJ databases">
        <title>Sequencing the genomes of 1000 actinobacteria strains.</title>
        <authorList>
            <person name="Klenk H.-P."/>
        </authorList>
    </citation>
    <scope>NUCLEOTIDE SEQUENCE [LARGE SCALE GENOMIC DNA]</scope>
    <source>
        <strain evidence="1 2">DSM 43911</strain>
    </source>
</reference>
<accession>A0A495X9I2</accession>
<gene>
    <name evidence="1" type="ORF">DFJ66_2755</name>
</gene>
<keyword evidence="2" id="KW-1185">Reference proteome</keyword>
<evidence type="ECO:0000313" key="1">
    <source>
        <dbReference type="EMBL" id="RKT69524.1"/>
    </source>
</evidence>